<evidence type="ECO:0000256" key="2">
    <source>
        <dbReference type="ARBA" id="ARBA00022603"/>
    </source>
</evidence>
<organism evidence="6 7">
    <name type="scientific">Vagococcus entomophilus</name>
    <dbReference type="NCBI Taxonomy" id="1160095"/>
    <lineage>
        <taxon>Bacteria</taxon>
        <taxon>Bacillati</taxon>
        <taxon>Bacillota</taxon>
        <taxon>Bacilli</taxon>
        <taxon>Lactobacillales</taxon>
        <taxon>Enterococcaceae</taxon>
        <taxon>Vagococcus</taxon>
    </lineage>
</organism>
<evidence type="ECO:0000313" key="7">
    <source>
        <dbReference type="Proteomes" id="UP000288669"/>
    </source>
</evidence>
<dbReference type="CDD" id="cd18103">
    <property type="entry name" value="SpoU-like_RlmB"/>
    <property type="match status" value="1"/>
</dbReference>
<dbReference type="EMBL" id="NGJZ01000003">
    <property type="protein sequence ID" value="RSU06610.1"/>
    <property type="molecule type" value="Genomic_DNA"/>
</dbReference>
<dbReference type="PANTHER" id="PTHR46429">
    <property type="entry name" value="23S RRNA (GUANOSINE-2'-O-)-METHYLTRANSFERASE RLMB"/>
    <property type="match status" value="1"/>
</dbReference>
<dbReference type="InterPro" id="IPR013123">
    <property type="entry name" value="SpoU_subst-bd"/>
</dbReference>
<dbReference type="OrthoDB" id="9794400at2"/>
<feature type="domain" description="RNA 2-O ribose methyltransferase substrate binding" evidence="5">
    <location>
        <begin position="40"/>
        <end position="114"/>
    </location>
</feature>
<dbReference type="Pfam" id="PF08032">
    <property type="entry name" value="SpoU_sub_bind"/>
    <property type="match status" value="1"/>
</dbReference>
<dbReference type="InterPro" id="IPR029028">
    <property type="entry name" value="Alpha/beta_knot_MTases"/>
</dbReference>
<dbReference type="InterPro" id="IPR029026">
    <property type="entry name" value="tRNA_m1G_MTases_N"/>
</dbReference>
<keyword evidence="3 6" id="KW-0808">Transferase</keyword>
<dbReference type="Gene3D" id="3.30.1330.30">
    <property type="match status" value="1"/>
</dbReference>
<keyword evidence="2 6" id="KW-0489">Methyltransferase</keyword>
<proteinExistence type="inferred from homology"/>
<dbReference type="InterPro" id="IPR004441">
    <property type="entry name" value="rRNA_MeTrfase_TrmH"/>
</dbReference>
<feature type="compositionally biased region" description="Polar residues" evidence="4">
    <location>
        <begin position="17"/>
        <end position="31"/>
    </location>
</feature>
<evidence type="ECO:0000256" key="4">
    <source>
        <dbReference type="SAM" id="MobiDB-lite"/>
    </source>
</evidence>
<dbReference type="SUPFAM" id="SSF55315">
    <property type="entry name" value="L30e-like"/>
    <property type="match status" value="1"/>
</dbReference>
<dbReference type="GO" id="GO:0008173">
    <property type="term" value="F:RNA methyltransferase activity"/>
    <property type="evidence" value="ECO:0007669"/>
    <property type="project" value="InterPro"/>
</dbReference>
<dbReference type="GO" id="GO:0006396">
    <property type="term" value="P:RNA processing"/>
    <property type="evidence" value="ECO:0007669"/>
    <property type="project" value="InterPro"/>
</dbReference>
<dbReference type="PANTHER" id="PTHR46429:SF1">
    <property type="entry name" value="23S RRNA (GUANOSINE-2'-O-)-METHYLTRANSFERASE RLMB"/>
    <property type="match status" value="1"/>
</dbReference>
<evidence type="ECO:0000256" key="1">
    <source>
        <dbReference type="ARBA" id="ARBA00007228"/>
    </source>
</evidence>
<dbReference type="InterPro" id="IPR001537">
    <property type="entry name" value="SpoU_MeTrfase"/>
</dbReference>
<gene>
    <name evidence="6" type="ORF">CBF30_10215</name>
</gene>
<name>A0A430AFU1_9ENTE</name>
<evidence type="ECO:0000313" key="6">
    <source>
        <dbReference type="EMBL" id="RSU06610.1"/>
    </source>
</evidence>
<feature type="region of interest" description="Disordered" evidence="4">
    <location>
        <begin position="1"/>
        <end position="31"/>
    </location>
</feature>
<comment type="caution">
    <text evidence="6">The sequence shown here is derived from an EMBL/GenBank/DDBJ whole genome shotgun (WGS) entry which is preliminary data.</text>
</comment>
<dbReference type="SUPFAM" id="SSF75217">
    <property type="entry name" value="alpha/beta knot"/>
    <property type="match status" value="1"/>
</dbReference>
<protein>
    <submittedName>
        <fullName evidence="6">23S rRNA (Guanosine(2251)-2'-O)-methyltransferase RlmB</fullName>
    </submittedName>
</protein>
<dbReference type="InterPro" id="IPR029064">
    <property type="entry name" value="Ribosomal_eL30-like_sf"/>
</dbReference>
<dbReference type="SMART" id="SM00967">
    <property type="entry name" value="SpoU_sub_bind"/>
    <property type="match status" value="1"/>
</dbReference>
<reference evidence="6 7" key="1">
    <citation type="submission" date="2017-05" db="EMBL/GenBank/DDBJ databases">
        <title>Vagococcus spp. assemblies.</title>
        <authorList>
            <person name="Gulvik C.A."/>
        </authorList>
    </citation>
    <scope>NUCLEOTIDE SEQUENCE [LARGE SCALE GENOMIC DNA]</scope>
    <source>
        <strain evidence="6 7">DSM 24756</strain>
    </source>
</reference>
<dbReference type="Gene3D" id="3.40.1280.10">
    <property type="match status" value="1"/>
</dbReference>
<evidence type="ECO:0000259" key="5">
    <source>
        <dbReference type="SMART" id="SM00967"/>
    </source>
</evidence>
<dbReference type="Proteomes" id="UP000288669">
    <property type="component" value="Unassembled WGS sequence"/>
</dbReference>
<accession>A0A430AFU1</accession>
<dbReference type="GO" id="GO:0032259">
    <property type="term" value="P:methylation"/>
    <property type="evidence" value="ECO:0007669"/>
    <property type="project" value="UniProtKB-KW"/>
</dbReference>
<dbReference type="GO" id="GO:0003723">
    <property type="term" value="F:RNA binding"/>
    <property type="evidence" value="ECO:0007669"/>
    <property type="project" value="InterPro"/>
</dbReference>
<dbReference type="NCBIfam" id="TIGR00186">
    <property type="entry name" value="rRNA_methyl_3"/>
    <property type="match status" value="1"/>
</dbReference>
<evidence type="ECO:0000256" key="3">
    <source>
        <dbReference type="ARBA" id="ARBA00022679"/>
    </source>
</evidence>
<comment type="similarity">
    <text evidence="1">Belongs to the class IV-like SAM-binding methyltransferase superfamily. RNA methyltransferase TrmH family.</text>
</comment>
<dbReference type="FunFam" id="3.40.1280.10:FF:000008">
    <property type="entry name" value="Group 3 RNA methyltransferase TrmH"/>
    <property type="match status" value="1"/>
</dbReference>
<sequence>MKKKMRSNVKKSEQVKGMNQNKKSYDANQTQTKSMNPEDFCFGKHAVKEALENGRGNKLFIQEDLKSEKVVNFKQLAKDFSVPVKWVPKSKLDQLSDGAVHQGFVLGITPYEYLSLDELIEQGFQKSEDPFFLILDSIEDPHNFGSILRTADATKVSGVIIPKHRAVGITSVVAKTSTGAVEHIPVARVTNLVQAVAKLKEHQFWIYGTDMSGSDYRTWNTKGALALVIGNEGKGISPLLKKEMDELLTIPMGGHVQSLNASVAAGLLMYEVFRMRHPQ</sequence>
<dbReference type="Pfam" id="PF00588">
    <property type="entry name" value="SpoU_methylase"/>
    <property type="match status" value="1"/>
</dbReference>
<dbReference type="GO" id="GO:0005829">
    <property type="term" value="C:cytosol"/>
    <property type="evidence" value="ECO:0007669"/>
    <property type="project" value="TreeGrafter"/>
</dbReference>
<dbReference type="AlphaFoldDB" id="A0A430AFU1"/>
<dbReference type="RefSeq" id="WP_126826263.1">
    <property type="nucleotide sequence ID" value="NZ_JBHLWU010000001.1"/>
</dbReference>
<keyword evidence="7" id="KW-1185">Reference proteome</keyword>